<accession>A0A4R6IZE1</accession>
<comment type="caution">
    <text evidence="1">The sequence shown here is derived from an EMBL/GenBank/DDBJ whole genome shotgun (WGS) entry which is preliminary data.</text>
</comment>
<evidence type="ECO:0008006" key="3">
    <source>
        <dbReference type="Google" id="ProtNLM"/>
    </source>
</evidence>
<dbReference type="AlphaFoldDB" id="A0A4R6IZE1"/>
<evidence type="ECO:0000313" key="2">
    <source>
        <dbReference type="Proteomes" id="UP000295388"/>
    </source>
</evidence>
<evidence type="ECO:0000313" key="1">
    <source>
        <dbReference type="EMBL" id="TDO27821.1"/>
    </source>
</evidence>
<dbReference type="InterPro" id="IPR011009">
    <property type="entry name" value="Kinase-like_dom_sf"/>
</dbReference>
<gene>
    <name evidence="1" type="ORF">EV643_15215</name>
</gene>
<keyword evidence="2" id="KW-1185">Reference proteome</keyword>
<reference evidence="1 2" key="1">
    <citation type="submission" date="2019-03" db="EMBL/GenBank/DDBJ databases">
        <title>Genomic Encyclopedia of Type Strains, Phase III (KMG-III): the genomes of soil and plant-associated and newly described type strains.</title>
        <authorList>
            <person name="Whitman W."/>
        </authorList>
    </citation>
    <scope>NUCLEOTIDE SEQUENCE [LARGE SCALE GENOMIC DNA]</scope>
    <source>
        <strain evidence="1 2">VKM Ac-2527</strain>
    </source>
</reference>
<protein>
    <recommendedName>
        <fullName evidence="3">Phosphotransferase family enzyme</fullName>
    </recommendedName>
</protein>
<dbReference type="Proteomes" id="UP000295388">
    <property type="component" value="Unassembled WGS sequence"/>
</dbReference>
<name>A0A4R6IZE1_9ACTN</name>
<sequence>MRFLPDKPSLGFLRKEAKDLLAALRESSPEASLADAQRALASEYGMRDWTELKSEVERRAAEAPVAPDGLADALATTFGLGNVTNAAAPVSFTPMGRCWSITTDRGRWLAVTVYAWITEAQATVGAQLRDAAAAAGIAAPTPVRSPQGRLIETVQRQNWRVHEWIQVGPSPVTPTPAAVAGRIGSIYGTLHALAIPSETPISWYLTSRKSGADWEGLVDRARAAHKPWAEQLNQALPNLADLRTVEADVDGNQFILCNSYLIPEHVRIGHNDELVVTEWDFAGSLTPELELGYALGHWTLQPSINPKTVAAFRDGYTEAAGQWPRLELASFAVAVSGWLNWTYNTICEAINPADDDQAEVSERGTLDLLNRPMTRSSLQQLLAAVDA</sequence>
<organism evidence="1 2">
    <name type="scientific">Kribbella caucasensis</name>
    <dbReference type="NCBI Taxonomy" id="2512215"/>
    <lineage>
        <taxon>Bacteria</taxon>
        <taxon>Bacillati</taxon>
        <taxon>Actinomycetota</taxon>
        <taxon>Actinomycetes</taxon>
        <taxon>Propionibacteriales</taxon>
        <taxon>Kribbellaceae</taxon>
        <taxon>Kribbella</taxon>
    </lineage>
</organism>
<dbReference type="SUPFAM" id="SSF56112">
    <property type="entry name" value="Protein kinase-like (PK-like)"/>
    <property type="match status" value="1"/>
</dbReference>
<proteinExistence type="predicted"/>
<dbReference type="EMBL" id="SNWQ01000052">
    <property type="protein sequence ID" value="TDO27821.1"/>
    <property type="molecule type" value="Genomic_DNA"/>
</dbReference>